<evidence type="ECO:0000313" key="2">
    <source>
        <dbReference type="EMBL" id="GAC41135.1"/>
    </source>
</evidence>
<evidence type="ECO:0000313" key="3">
    <source>
        <dbReference type="Proteomes" id="UP000029453"/>
    </source>
</evidence>
<gene>
    <name evidence="2" type="ORF">PPOP_0476</name>
</gene>
<dbReference type="EMBL" id="BALG01000022">
    <property type="protein sequence ID" value="GAC41135.1"/>
    <property type="molecule type" value="Genomic_DNA"/>
</dbReference>
<sequence length="148" mass="16571">MVIYSVTEFTDIEYRMVVKFQEIVEGNPNYLKCANNIERWKNQMNKKLFILSLAIASMLVASQSAFADQVTVQKNGIIVIDRSDENENVVLSKKNCDLTLIDKGSKLTINNGEVTFTVTDAGKKTDSLVYLSESNDSKNPRIIQNGGK</sequence>
<keyword evidence="1" id="KW-0812">Transmembrane</keyword>
<reference evidence="2 3" key="1">
    <citation type="submission" date="2012-10" db="EMBL/GenBank/DDBJ databases">
        <title>Draft Genome Sequence of Paenibacillus popilliae ATCC 14706T.</title>
        <authorList>
            <person name="Iiyama K."/>
            <person name="Mori K."/>
            <person name="Mon H."/>
            <person name="Chieda Y."/>
            <person name="Lee J.M."/>
            <person name="Kusakabe T."/>
            <person name="Tashiro K."/>
            <person name="Asano S."/>
            <person name="Yasunaga-Aoki C."/>
            <person name="Shimizu S."/>
        </authorList>
    </citation>
    <scope>NUCLEOTIDE SEQUENCE [LARGE SCALE GENOMIC DNA]</scope>
    <source>
        <strain evidence="2 3">ATCC 14706</strain>
    </source>
</reference>
<keyword evidence="3" id="KW-1185">Reference proteome</keyword>
<keyword evidence="1" id="KW-0472">Membrane</keyword>
<protein>
    <submittedName>
        <fullName evidence="2">Periplasmic component</fullName>
    </submittedName>
</protein>
<feature type="transmembrane region" description="Helical" evidence="1">
    <location>
        <begin position="48"/>
        <end position="66"/>
    </location>
</feature>
<comment type="caution">
    <text evidence="2">The sequence shown here is derived from an EMBL/GenBank/DDBJ whole genome shotgun (WGS) entry which is preliminary data.</text>
</comment>
<dbReference type="Proteomes" id="UP000029453">
    <property type="component" value="Unassembled WGS sequence"/>
</dbReference>
<name>M9LFM8_PAEPP</name>
<keyword evidence="1" id="KW-1133">Transmembrane helix</keyword>
<dbReference type="AlphaFoldDB" id="M9LFM8"/>
<evidence type="ECO:0000256" key="1">
    <source>
        <dbReference type="SAM" id="Phobius"/>
    </source>
</evidence>
<organism evidence="2 3">
    <name type="scientific">Paenibacillus popilliae ATCC 14706</name>
    <dbReference type="NCBI Taxonomy" id="1212764"/>
    <lineage>
        <taxon>Bacteria</taxon>
        <taxon>Bacillati</taxon>
        <taxon>Bacillota</taxon>
        <taxon>Bacilli</taxon>
        <taxon>Bacillales</taxon>
        <taxon>Paenibacillaceae</taxon>
        <taxon>Paenibacillus</taxon>
    </lineage>
</organism>
<proteinExistence type="predicted"/>
<accession>M9LFM8</accession>